<dbReference type="Proteomes" id="UP000749559">
    <property type="component" value="Unassembled WGS sequence"/>
</dbReference>
<sequence length="256" mass="28525">MSSTTDYQPTRLTTTLSTALTTITNLSSTTPCAHEPNNCNSPLTISLVSTALCVLVIILCLLIVCIVKTYRLRGMEKEDSKPCKAKKPAPSVDDLNKNAFTSAEAQLEMTDEVCRVNQKKTLKTKPRITPHIQPVAAQQQIHPVDSLQIKPDVTRTPHKQDNNLQSSAEEYETVLFNKLNHKSRRLDGIDPSTPTQASSSDDEHNEQEAIYMIPESDLYQNWDVPVDSPKVTDPYINQAIVNANTNDNVYLVMNKC</sequence>
<accession>A0A8J1TB43</accession>
<proteinExistence type="predicted"/>
<evidence type="ECO:0000313" key="1">
    <source>
        <dbReference type="EMBL" id="CAH1799680.1"/>
    </source>
</evidence>
<evidence type="ECO:0000313" key="2">
    <source>
        <dbReference type="Proteomes" id="UP000749559"/>
    </source>
</evidence>
<dbReference type="EMBL" id="CAIIXF020000011">
    <property type="protein sequence ID" value="CAH1799680.1"/>
    <property type="molecule type" value="Genomic_DNA"/>
</dbReference>
<protein>
    <submittedName>
        <fullName evidence="1">Uncharacterized protein</fullName>
    </submittedName>
</protein>
<name>A0A8J1TB43_OWEFU</name>
<organism evidence="1 2">
    <name type="scientific">Owenia fusiformis</name>
    <name type="common">Polychaete worm</name>
    <dbReference type="NCBI Taxonomy" id="6347"/>
    <lineage>
        <taxon>Eukaryota</taxon>
        <taxon>Metazoa</taxon>
        <taxon>Spiralia</taxon>
        <taxon>Lophotrochozoa</taxon>
        <taxon>Annelida</taxon>
        <taxon>Polychaeta</taxon>
        <taxon>Sedentaria</taxon>
        <taxon>Canalipalpata</taxon>
        <taxon>Sabellida</taxon>
        <taxon>Oweniida</taxon>
        <taxon>Oweniidae</taxon>
        <taxon>Owenia</taxon>
    </lineage>
</organism>
<reference evidence="1" key="1">
    <citation type="submission" date="2022-03" db="EMBL/GenBank/DDBJ databases">
        <authorList>
            <person name="Martin C."/>
        </authorList>
    </citation>
    <scope>NUCLEOTIDE SEQUENCE</scope>
</reference>
<keyword evidence="2" id="KW-1185">Reference proteome</keyword>
<dbReference type="AlphaFoldDB" id="A0A8J1TB43"/>
<comment type="caution">
    <text evidence="1">The sequence shown here is derived from an EMBL/GenBank/DDBJ whole genome shotgun (WGS) entry which is preliminary data.</text>
</comment>
<gene>
    <name evidence="1" type="ORF">OFUS_LOCUS23659</name>
</gene>